<dbReference type="AlphaFoldDB" id="A0A068WEZ8"/>
<feature type="signal peptide" evidence="1">
    <location>
        <begin position="1"/>
        <end position="20"/>
    </location>
</feature>
<reference evidence="2 3" key="1">
    <citation type="journal article" date="2013" name="Nature">
        <title>The genomes of four tapeworm species reveal adaptations to parasitism.</title>
        <authorList>
            <person name="Tsai I.J."/>
            <person name="Zarowiecki M."/>
            <person name="Holroyd N."/>
            <person name="Garciarrubio A."/>
            <person name="Sanchez-Flores A."/>
            <person name="Brooks K.L."/>
            <person name="Tracey A."/>
            <person name="Bobes R.J."/>
            <person name="Fragoso G."/>
            <person name="Sciutto E."/>
            <person name="Aslett M."/>
            <person name="Beasley H."/>
            <person name="Bennett H.M."/>
            <person name="Cai J."/>
            <person name="Camicia F."/>
            <person name="Clark R."/>
            <person name="Cucher M."/>
            <person name="De Silva N."/>
            <person name="Day T.A."/>
            <person name="Deplazes P."/>
            <person name="Estrada K."/>
            <person name="Fernandez C."/>
            <person name="Holland P.W."/>
            <person name="Hou J."/>
            <person name="Hu S."/>
            <person name="Huckvale T."/>
            <person name="Hung S.S."/>
            <person name="Kamenetzky L."/>
            <person name="Keane J.A."/>
            <person name="Kiss F."/>
            <person name="Koziol U."/>
            <person name="Lambert O."/>
            <person name="Liu K."/>
            <person name="Luo X."/>
            <person name="Luo Y."/>
            <person name="Macchiaroli N."/>
            <person name="Nichol S."/>
            <person name="Paps J."/>
            <person name="Parkinson J."/>
            <person name="Pouchkina-Stantcheva N."/>
            <person name="Riddiford N."/>
            <person name="Rosenzvit M."/>
            <person name="Salinas G."/>
            <person name="Wasmuth J.D."/>
            <person name="Zamanian M."/>
            <person name="Zheng Y."/>
            <person name="Cai X."/>
            <person name="Soberon X."/>
            <person name="Olson P.D."/>
            <person name="Laclette J.P."/>
            <person name="Brehm K."/>
            <person name="Berriman M."/>
            <person name="Garciarrubio A."/>
            <person name="Bobes R.J."/>
            <person name="Fragoso G."/>
            <person name="Sanchez-Flores A."/>
            <person name="Estrada K."/>
            <person name="Cevallos M.A."/>
            <person name="Morett E."/>
            <person name="Gonzalez V."/>
            <person name="Portillo T."/>
            <person name="Ochoa-Leyva A."/>
            <person name="Jose M.V."/>
            <person name="Sciutto E."/>
            <person name="Landa A."/>
            <person name="Jimenez L."/>
            <person name="Valdes V."/>
            <person name="Carrero J.C."/>
            <person name="Larralde C."/>
            <person name="Morales-Montor J."/>
            <person name="Limon-Lason J."/>
            <person name="Soberon X."/>
            <person name="Laclette J.P."/>
        </authorList>
    </citation>
    <scope>NUCLEOTIDE SEQUENCE [LARGE SCALE GENOMIC DNA]</scope>
</reference>
<evidence type="ECO:0000313" key="3">
    <source>
        <dbReference type="Proteomes" id="UP000492820"/>
    </source>
</evidence>
<reference evidence="4" key="3">
    <citation type="submission" date="2020-10" db="UniProtKB">
        <authorList>
            <consortium name="WormBaseParasite"/>
        </authorList>
    </citation>
    <scope>IDENTIFICATION</scope>
</reference>
<dbReference type="Proteomes" id="UP000492820">
    <property type="component" value="Unassembled WGS sequence"/>
</dbReference>
<feature type="chain" id="PRO_5036289622" evidence="1">
    <location>
        <begin position="21"/>
        <end position="136"/>
    </location>
</feature>
<keyword evidence="1" id="KW-0732">Signal</keyword>
<protein>
    <submittedName>
        <fullName evidence="2 4">Expressed protein</fullName>
    </submittedName>
</protein>
<sequence>MRLPLLIVLFLILLAVSSHGLRRSPRQHYRSLRLKQWRSLAVAKKSGPPRHFNKDNLKFHLIIMSVKKKEKQSKMVGRNTLSEFLFLRLLVYFLLNSEIFTYLIKLAFNLCPFFTTSNSCIPSFSSSDFPVIDTIK</sequence>
<dbReference type="EMBL" id="LK028578">
    <property type="protein sequence ID" value="CDS18675.1"/>
    <property type="molecule type" value="Genomic_DNA"/>
</dbReference>
<accession>A0A068WEZ8</accession>
<dbReference type="WBParaSite" id="EgrG_000647400">
    <property type="protein sequence ID" value="EgrG_000647400"/>
    <property type="gene ID" value="EgrG_000647400"/>
</dbReference>
<evidence type="ECO:0000313" key="4">
    <source>
        <dbReference type="WBParaSite" id="EgrG_000647400"/>
    </source>
</evidence>
<reference evidence="2" key="2">
    <citation type="submission" date="2014-06" db="EMBL/GenBank/DDBJ databases">
        <authorList>
            <person name="Aslett M."/>
        </authorList>
    </citation>
    <scope>NUCLEOTIDE SEQUENCE</scope>
</reference>
<proteinExistence type="predicted"/>
<organism evidence="2">
    <name type="scientific">Echinococcus granulosus</name>
    <name type="common">Hydatid tapeworm</name>
    <dbReference type="NCBI Taxonomy" id="6210"/>
    <lineage>
        <taxon>Eukaryota</taxon>
        <taxon>Metazoa</taxon>
        <taxon>Spiralia</taxon>
        <taxon>Lophotrochozoa</taxon>
        <taxon>Platyhelminthes</taxon>
        <taxon>Cestoda</taxon>
        <taxon>Eucestoda</taxon>
        <taxon>Cyclophyllidea</taxon>
        <taxon>Taeniidae</taxon>
        <taxon>Echinococcus</taxon>
        <taxon>Echinococcus granulosus group</taxon>
    </lineage>
</organism>
<evidence type="ECO:0000256" key="1">
    <source>
        <dbReference type="SAM" id="SignalP"/>
    </source>
</evidence>
<gene>
    <name evidence="2" type="ORF">EgrG_000647400</name>
</gene>
<name>A0A068WEZ8_ECHGR</name>
<evidence type="ECO:0000313" key="2">
    <source>
        <dbReference type="EMBL" id="CDS18675.1"/>
    </source>
</evidence>